<protein>
    <submittedName>
        <fullName evidence="1">Predicted protein</fullName>
    </submittedName>
</protein>
<proteinExistence type="predicted"/>
<dbReference type="EMBL" id="DS547178">
    <property type="protein sequence ID" value="EDQ99004.1"/>
    <property type="molecule type" value="Genomic_DNA"/>
</dbReference>
<dbReference type="KEGG" id="lbc:LACBIDRAFT_335440"/>
<dbReference type="AlphaFoldDB" id="B0E2C3"/>
<dbReference type="OrthoDB" id="10630569at2759"/>
<organism evidence="2">
    <name type="scientific">Laccaria bicolor (strain S238N-H82 / ATCC MYA-4686)</name>
    <name type="common">Bicoloured deceiver</name>
    <name type="synonym">Laccaria laccata var. bicolor</name>
    <dbReference type="NCBI Taxonomy" id="486041"/>
    <lineage>
        <taxon>Eukaryota</taxon>
        <taxon>Fungi</taxon>
        <taxon>Dikarya</taxon>
        <taxon>Basidiomycota</taxon>
        <taxon>Agaricomycotina</taxon>
        <taxon>Agaricomycetes</taxon>
        <taxon>Agaricomycetidae</taxon>
        <taxon>Agaricales</taxon>
        <taxon>Agaricineae</taxon>
        <taxon>Hydnangiaceae</taxon>
        <taxon>Laccaria</taxon>
    </lineage>
</organism>
<name>B0E2C3_LACBS</name>
<keyword evidence="2" id="KW-1185">Reference proteome</keyword>
<reference evidence="1 2" key="1">
    <citation type="journal article" date="2008" name="Nature">
        <title>The genome of Laccaria bicolor provides insights into mycorrhizal symbiosis.</title>
        <authorList>
            <person name="Martin F."/>
            <person name="Aerts A."/>
            <person name="Ahren D."/>
            <person name="Brun A."/>
            <person name="Danchin E.G.J."/>
            <person name="Duchaussoy F."/>
            <person name="Gibon J."/>
            <person name="Kohler A."/>
            <person name="Lindquist E."/>
            <person name="Pereda V."/>
            <person name="Salamov A."/>
            <person name="Shapiro H.J."/>
            <person name="Wuyts J."/>
            <person name="Blaudez D."/>
            <person name="Buee M."/>
            <person name="Brokstein P."/>
            <person name="Canbaeck B."/>
            <person name="Cohen D."/>
            <person name="Courty P.E."/>
            <person name="Coutinho P.M."/>
            <person name="Delaruelle C."/>
            <person name="Detter J.C."/>
            <person name="Deveau A."/>
            <person name="DiFazio S."/>
            <person name="Duplessis S."/>
            <person name="Fraissinet-Tachet L."/>
            <person name="Lucic E."/>
            <person name="Frey-Klett P."/>
            <person name="Fourrey C."/>
            <person name="Feussner I."/>
            <person name="Gay G."/>
            <person name="Grimwood J."/>
            <person name="Hoegger P.J."/>
            <person name="Jain P."/>
            <person name="Kilaru S."/>
            <person name="Labbe J."/>
            <person name="Lin Y.C."/>
            <person name="Legue V."/>
            <person name="Le Tacon F."/>
            <person name="Marmeisse R."/>
            <person name="Melayah D."/>
            <person name="Montanini B."/>
            <person name="Muratet M."/>
            <person name="Nehls U."/>
            <person name="Niculita-Hirzel H."/>
            <person name="Oudot-Le Secq M.P."/>
            <person name="Peter M."/>
            <person name="Quesneville H."/>
            <person name="Rajashekar B."/>
            <person name="Reich M."/>
            <person name="Rouhier N."/>
            <person name="Schmutz J."/>
            <person name="Yin T."/>
            <person name="Chalot M."/>
            <person name="Henrissat B."/>
            <person name="Kuees U."/>
            <person name="Lucas S."/>
            <person name="Van de Peer Y."/>
            <person name="Podila G.K."/>
            <person name="Polle A."/>
            <person name="Pukkila P.J."/>
            <person name="Richardson P.M."/>
            <person name="Rouze P."/>
            <person name="Sanders I.R."/>
            <person name="Stajich J.E."/>
            <person name="Tunlid A."/>
            <person name="Tuskan G."/>
            <person name="Grigoriev I.V."/>
        </authorList>
    </citation>
    <scope>NUCLEOTIDE SEQUENCE [LARGE SCALE GENOMIC DNA]</scope>
    <source>
        <strain evidence="2">S238N-H82 / ATCC MYA-4686</strain>
    </source>
</reference>
<dbReference type="InParanoid" id="B0E2C3"/>
<dbReference type="HOGENOM" id="CLU_1454668_0_0_1"/>
<gene>
    <name evidence="1" type="ORF">LACBIDRAFT_335440</name>
</gene>
<evidence type="ECO:0000313" key="2">
    <source>
        <dbReference type="Proteomes" id="UP000001194"/>
    </source>
</evidence>
<dbReference type="Proteomes" id="UP000001194">
    <property type="component" value="Unassembled WGS sequence"/>
</dbReference>
<dbReference type="GeneID" id="6085993"/>
<sequence>MFTSRGPVTVKLRLHHREHFGQGFLEIRLKEASTLFVAEAVSSDDKFDTHEQLKSPFHQSMGYFEEPHVGVKFLDANPGLCGPIFEVSQRCCAVAQRVVFKCRYICSVESSSWPLSWLECQCIPRTPTFSCLLAKPTVTALLRDSLRPNRFQQRRVASYLPISTSPLPILAAELHYVLVPLAVFLD</sequence>
<dbReference type="RefSeq" id="XP_001890341.1">
    <property type="nucleotide sequence ID" value="XM_001890306.1"/>
</dbReference>
<accession>B0E2C3</accession>
<evidence type="ECO:0000313" key="1">
    <source>
        <dbReference type="EMBL" id="EDQ99004.1"/>
    </source>
</evidence>